<comment type="caution">
    <text evidence="2">The sequence shown here is derived from an EMBL/GenBank/DDBJ whole genome shotgun (WGS) entry which is preliminary data.</text>
</comment>
<accession>A0A2K2HA87</accession>
<evidence type="ECO:0000313" key="3">
    <source>
        <dbReference type="Proteomes" id="UP000236340"/>
    </source>
</evidence>
<reference evidence="2 3" key="1">
    <citation type="journal article" date="2018" name="Genome Announc.">
        <title>Genome Sequence of Geothermobacter sp. HR-1 Iron Reducer from the Loihi Seamount.</title>
        <authorList>
            <person name="Smith H."/>
            <person name="Abuyen K."/>
            <person name="Tremblay J."/>
            <person name="Savalia P."/>
            <person name="Perez-Rodriguez I."/>
            <person name="Emerson D."/>
            <person name="Tully B."/>
            <person name="Amend J."/>
        </authorList>
    </citation>
    <scope>NUCLEOTIDE SEQUENCE [LARGE SCALE GENOMIC DNA]</scope>
    <source>
        <strain evidence="2 3">HR-1</strain>
    </source>
</reference>
<dbReference type="InterPro" id="IPR018637">
    <property type="entry name" value="DUF2059"/>
</dbReference>
<dbReference type="Pfam" id="PF09832">
    <property type="entry name" value="DUF2059"/>
    <property type="match status" value="1"/>
</dbReference>
<proteinExistence type="predicted"/>
<dbReference type="Proteomes" id="UP000236340">
    <property type="component" value="Unassembled WGS sequence"/>
</dbReference>
<protein>
    <recommendedName>
        <fullName evidence="1">DUF2059 domain-containing protein</fullName>
    </recommendedName>
</protein>
<sequence length="183" mass="20643">MPHPADNCKTLARKEPSMHLTRTLLLILLSLAVAGPVSADPLTPAKSAGIRYLMQLTGTDNMEPELSGQLKSRARQALKADGDKISERVEAIVDFEVRQLLAERRDLLEDKLMHIYADHFSHDEIKQLISFYRSDIGKKSLRVLPAIRTESRETGRQWGETLVTELVRRINARMSAGDLRLTE</sequence>
<organism evidence="2 3">
    <name type="scientific">Geothermobacter hydrogeniphilus</name>
    <dbReference type="NCBI Taxonomy" id="1969733"/>
    <lineage>
        <taxon>Bacteria</taxon>
        <taxon>Pseudomonadati</taxon>
        <taxon>Thermodesulfobacteriota</taxon>
        <taxon>Desulfuromonadia</taxon>
        <taxon>Desulfuromonadales</taxon>
        <taxon>Geothermobacteraceae</taxon>
        <taxon>Geothermobacter</taxon>
    </lineage>
</organism>
<evidence type="ECO:0000313" key="2">
    <source>
        <dbReference type="EMBL" id="PNU20181.1"/>
    </source>
</evidence>
<name>A0A2K2HA87_9BACT</name>
<feature type="domain" description="DUF2059" evidence="1">
    <location>
        <begin position="108"/>
        <end position="164"/>
    </location>
</feature>
<dbReference type="EMBL" id="PPFX01000017">
    <property type="protein sequence ID" value="PNU20181.1"/>
    <property type="molecule type" value="Genomic_DNA"/>
</dbReference>
<gene>
    <name evidence="2" type="ORF">C2E25_08695</name>
</gene>
<evidence type="ECO:0000259" key="1">
    <source>
        <dbReference type="Pfam" id="PF09832"/>
    </source>
</evidence>
<dbReference type="AlphaFoldDB" id="A0A2K2HA87"/>